<feature type="domain" description="XPA C-terminal" evidence="11">
    <location>
        <begin position="161"/>
        <end position="211"/>
    </location>
</feature>
<dbReference type="PROSITE" id="PS00753">
    <property type="entry name" value="XPA_2"/>
    <property type="match status" value="1"/>
</dbReference>
<evidence type="ECO:0000256" key="10">
    <source>
        <dbReference type="ARBA" id="ARBA00072989"/>
    </source>
</evidence>
<evidence type="ECO:0000313" key="13">
    <source>
        <dbReference type="Proteomes" id="UP001222932"/>
    </source>
</evidence>
<keyword evidence="9" id="KW-0539">Nucleus</keyword>
<evidence type="ECO:0000256" key="1">
    <source>
        <dbReference type="ARBA" id="ARBA00004123"/>
    </source>
</evidence>
<dbReference type="SUPFAM" id="SSF46955">
    <property type="entry name" value="Putative DNA-binding domain"/>
    <property type="match status" value="1"/>
</dbReference>
<dbReference type="Pfam" id="PF01286">
    <property type="entry name" value="XPA_N"/>
    <property type="match status" value="1"/>
</dbReference>
<dbReference type="InterPro" id="IPR022658">
    <property type="entry name" value="XPA_CS"/>
</dbReference>
<sequence length="302" mass="34315">MPDLTPAQARAAALNRLKAKAKHSEPAHSPSLVNNAAAVPTSARNMVSAQADAGAATDAAPLPRNPRLAKYFEYDLSKLHNSRGGFLTEDDLEGDRIQSLVEIARQKERERQMMIEGEEPAILPGSSPKCDECGSLEIDHQFLKVFDVRVCNNCKKKCPDKYSLLTKTECKEDYLLTDPELRDPDLLKHLLKANPHAASYSNMMLFLRMQVEEVAWKKWGGAEGLDAEWARREDQKKRKREAKFEAGLRDLRKRTRNNQYQRRVEAQHVHEFEDAEEVTNRHGDSRTIQRCSCGAEQEVEMM</sequence>
<keyword evidence="7" id="KW-0238">DNA-binding</keyword>
<dbReference type="Gene3D" id="3.90.530.10">
    <property type="entry name" value="XPA C-terminal domain"/>
    <property type="match status" value="1"/>
</dbReference>
<comment type="caution">
    <text evidence="12">The sequence shown here is derived from an EMBL/GenBank/DDBJ whole genome shotgun (WGS) entry which is preliminary data.</text>
</comment>
<evidence type="ECO:0000256" key="2">
    <source>
        <dbReference type="ARBA" id="ARBA00005548"/>
    </source>
</evidence>
<keyword evidence="4" id="KW-0227">DNA damage</keyword>
<dbReference type="GO" id="GO:0006284">
    <property type="term" value="P:base-excision repair"/>
    <property type="evidence" value="ECO:0007669"/>
    <property type="project" value="TreeGrafter"/>
</dbReference>
<reference evidence="12" key="2">
    <citation type="submission" date="2023-06" db="EMBL/GenBank/DDBJ databases">
        <authorList>
            <person name="Kobayashi Y."/>
            <person name="Kayamori A."/>
            <person name="Aoki K."/>
            <person name="Shiwa Y."/>
            <person name="Fujita N."/>
            <person name="Sugita T."/>
            <person name="Iwasaki W."/>
            <person name="Tanaka N."/>
            <person name="Takashima M."/>
        </authorList>
    </citation>
    <scope>NUCLEOTIDE SEQUENCE</scope>
    <source>
        <strain evidence="12">HIS016</strain>
    </source>
</reference>
<proteinExistence type="inferred from homology"/>
<dbReference type="GO" id="GO:0008270">
    <property type="term" value="F:zinc ion binding"/>
    <property type="evidence" value="ECO:0007669"/>
    <property type="project" value="UniProtKB-KW"/>
</dbReference>
<keyword evidence="3" id="KW-0479">Metal-binding</keyword>
<name>A0AAD3YAL5_9TREE</name>
<evidence type="ECO:0000256" key="4">
    <source>
        <dbReference type="ARBA" id="ARBA00022763"/>
    </source>
</evidence>
<dbReference type="GO" id="GO:0003684">
    <property type="term" value="F:damaged DNA binding"/>
    <property type="evidence" value="ECO:0007669"/>
    <property type="project" value="InterPro"/>
</dbReference>
<dbReference type="AlphaFoldDB" id="A0AAD3YAL5"/>
<dbReference type="InterPro" id="IPR000465">
    <property type="entry name" value="XPA/RAD14"/>
</dbReference>
<dbReference type="InterPro" id="IPR009061">
    <property type="entry name" value="DNA-bd_dom_put_sf"/>
</dbReference>
<evidence type="ECO:0000256" key="3">
    <source>
        <dbReference type="ARBA" id="ARBA00022723"/>
    </source>
</evidence>
<dbReference type="GO" id="GO:1901255">
    <property type="term" value="P:nucleotide-excision repair involved in interstrand cross-link repair"/>
    <property type="evidence" value="ECO:0007669"/>
    <property type="project" value="TreeGrafter"/>
</dbReference>
<dbReference type="Pfam" id="PF05181">
    <property type="entry name" value="XPA_C"/>
    <property type="match status" value="1"/>
</dbReference>
<evidence type="ECO:0000256" key="6">
    <source>
        <dbReference type="ARBA" id="ARBA00022833"/>
    </source>
</evidence>
<evidence type="ECO:0000256" key="5">
    <source>
        <dbReference type="ARBA" id="ARBA00022771"/>
    </source>
</evidence>
<comment type="subcellular location">
    <subcellularLocation>
        <location evidence="1">Nucleus</location>
    </subcellularLocation>
</comment>
<dbReference type="EMBL" id="BTCM01000002">
    <property type="protein sequence ID" value="GMK55163.1"/>
    <property type="molecule type" value="Genomic_DNA"/>
</dbReference>
<accession>A0AAD3YAL5</accession>
<evidence type="ECO:0000313" key="12">
    <source>
        <dbReference type="EMBL" id="GMK55163.1"/>
    </source>
</evidence>
<evidence type="ECO:0000256" key="8">
    <source>
        <dbReference type="ARBA" id="ARBA00023204"/>
    </source>
</evidence>
<reference evidence="12" key="1">
    <citation type="journal article" date="2023" name="BMC Genomics">
        <title>Chromosome-level genome assemblies of Cutaneotrichosporon spp. (Trichosporonales, Basidiomycota) reveal imbalanced evolution between nucleotide sequences and chromosome synteny.</title>
        <authorList>
            <person name="Kobayashi Y."/>
            <person name="Kayamori A."/>
            <person name="Aoki K."/>
            <person name="Shiwa Y."/>
            <person name="Matsutani M."/>
            <person name="Fujita N."/>
            <person name="Sugita T."/>
            <person name="Iwasaki W."/>
            <person name="Tanaka N."/>
            <person name="Takashima M."/>
        </authorList>
    </citation>
    <scope>NUCLEOTIDE SEQUENCE</scope>
    <source>
        <strain evidence="12">HIS016</strain>
    </source>
</reference>
<dbReference type="PANTHER" id="PTHR10142:SF0">
    <property type="entry name" value="DNA REPAIR PROTEIN COMPLEMENTING XP-A CELLS"/>
    <property type="match status" value="1"/>
</dbReference>
<dbReference type="InterPro" id="IPR037129">
    <property type="entry name" value="XPA_sf"/>
</dbReference>
<dbReference type="NCBIfam" id="TIGR00598">
    <property type="entry name" value="rad14"/>
    <property type="match status" value="1"/>
</dbReference>
<dbReference type="PANTHER" id="PTHR10142">
    <property type="entry name" value="DNA REPAIR PROTEIN COMPLEMENTING XP-A CELLS"/>
    <property type="match status" value="1"/>
</dbReference>
<dbReference type="InterPro" id="IPR022656">
    <property type="entry name" value="XPA_C"/>
</dbReference>
<gene>
    <name evidence="12" type="primary">RAD14</name>
    <name evidence="12" type="ORF">CspeluHIS016_0202190</name>
</gene>
<evidence type="ECO:0000256" key="9">
    <source>
        <dbReference type="ARBA" id="ARBA00023242"/>
    </source>
</evidence>
<keyword evidence="13" id="KW-1185">Reference proteome</keyword>
<dbReference type="GO" id="GO:0000715">
    <property type="term" value="P:nucleotide-excision repair, DNA damage recognition"/>
    <property type="evidence" value="ECO:0007669"/>
    <property type="project" value="TreeGrafter"/>
</dbReference>
<organism evidence="12 13">
    <name type="scientific">Cutaneotrichosporon spelunceum</name>
    <dbReference type="NCBI Taxonomy" id="1672016"/>
    <lineage>
        <taxon>Eukaryota</taxon>
        <taxon>Fungi</taxon>
        <taxon>Dikarya</taxon>
        <taxon>Basidiomycota</taxon>
        <taxon>Agaricomycotina</taxon>
        <taxon>Tremellomycetes</taxon>
        <taxon>Trichosporonales</taxon>
        <taxon>Trichosporonaceae</taxon>
        <taxon>Cutaneotrichosporon</taxon>
    </lineage>
</organism>
<dbReference type="CDD" id="cd21077">
    <property type="entry name" value="DBD_Rad14"/>
    <property type="match status" value="1"/>
</dbReference>
<dbReference type="GO" id="GO:0000110">
    <property type="term" value="C:nucleotide-excision repair factor 1 complex"/>
    <property type="evidence" value="ECO:0007669"/>
    <property type="project" value="TreeGrafter"/>
</dbReference>
<protein>
    <recommendedName>
        <fullName evidence="10">DNA repair protein RAD14</fullName>
    </recommendedName>
</protein>
<keyword evidence="5" id="KW-0863">Zinc-finger</keyword>
<evidence type="ECO:0000256" key="7">
    <source>
        <dbReference type="ARBA" id="ARBA00023125"/>
    </source>
</evidence>
<keyword evidence="8" id="KW-0234">DNA repair</keyword>
<dbReference type="InterPro" id="IPR022652">
    <property type="entry name" value="Znf_XPA_CS"/>
</dbReference>
<dbReference type="Proteomes" id="UP001222932">
    <property type="component" value="Unassembled WGS sequence"/>
</dbReference>
<dbReference type="FunFam" id="3.90.530.10:FF:000003">
    <property type="entry name" value="Dna repair rad14 protein"/>
    <property type="match status" value="1"/>
</dbReference>
<comment type="similarity">
    <text evidence="2">Belongs to the XPA family.</text>
</comment>
<evidence type="ECO:0000259" key="11">
    <source>
        <dbReference type="Pfam" id="PF05181"/>
    </source>
</evidence>
<dbReference type="GO" id="GO:0070914">
    <property type="term" value="P:UV-damage excision repair"/>
    <property type="evidence" value="ECO:0007669"/>
    <property type="project" value="TreeGrafter"/>
</dbReference>
<keyword evidence="6" id="KW-0862">Zinc</keyword>